<dbReference type="AlphaFoldDB" id="A0A2N9G365"/>
<evidence type="ECO:0000313" key="3">
    <source>
        <dbReference type="EMBL" id="SPC93770.1"/>
    </source>
</evidence>
<feature type="compositionally biased region" description="Basic residues" evidence="1">
    <location>
        <begin position="201"/>
        <end position="217"/>
    </location>
</feature>
<dbReference type="InterPro" id="IPR045026">
    <property type="entry name" value="LIMYB"/>
</dbReference>
<evidence type="ECO:0000256" key="1">
    <source>
        <dbReference type="SAM" id="MobiDB-lite"/>
    </source>
</evidence>
<dbReference type="InterPro" id="IPR036397">
    <property type="entry name" value="RNaseH_sf"/>
</dbReference>
<feature type="compositionally biased region" description="Basic and acidic residues" evidence="1">
    <location>
        <begin position="188"/>
        <end position="200"/>
    </location>
</feature>
<protein>
    <recommendedName>
        <fullName evidence="2">Myb/SANT-like domain-containing protein</fullName>
    </recommendedName>
</protein>
<feature type="region of interest" description="Disordered" evidence="1">
    <location>
        <begin position="177"/>
        <end position="220"/>
    </location>
</feature>
<feature type="domain" description="Myb/SANT-like" evidence="2">
    <location>
        <begin position="14"/>
        <end position="106"/>
    </location>
</feature>
<dbReference type="Pfam" id="PF12776">
    <property type="entry name" value="Myb_DNA-bind_3"/>
    <property type="match status" value="1"/>
</dbReference>
<gene>
    <name evidence="3" type="ORF">FSB_LOCUS21652</name>
</gene>
<dbReference type="PANTHER" id="PTHR47584">
    <property type="match status" value="1"/>
</dbReference>
<evidence type="ECO:0000259" key="2">
    <source>
        <dbReference type="Pfam" id="PF12776"/>
    </source>
</evidence>
<name>A0A2N9G365_FAGSY</name>
<accession>A0A2N9G365</accession>
<dbReference type="InterPro" id="IPR024752">
    <property type="entry name" value="Myb/SANT-like_dom"/>
</dbReference>
<proteinExistence type="predicted"/>
<dbReference type="EMBL" id="OIVN01001424">
    <property type="protein sequence ID" value="SPC93770.1"/>
    <property type="molecule type" value="Genomic_DNA"/>
</dbReference>
<dbReference type="Gene3D" id="3.30.420.10">
    <property type="entry name" value="Ribonuclease H-like superfamily/Ribonuclease H"/>
    <property type="match status" value="1"/>
</dbReference>
<sequence>MANELNDDEEMKLWPPLIEKLFIELMVDEQGKGNMQNGVFYKRTWTKIHSELNVRAKRNFRFKQVKAKFNRLRQRHRIFSQLLQHSGLSWDAETNTVTASNEVWGNVLAEFPKAKEFRRKGCDNYIQLGLLFNKTTVNSVLASASTQDLTNTDEDRELDEERELDEQFRTAGTDVDVDVDVDSDSTDDIEHTKRDVDATHPGKRLMHGGHPQPKKSVKKGDKISEMTEAINNFTALSKARFEARQARTSGNSSRHVGELAKVDEDFSLRKAIQLLNQYKDLPHGKWLKCGTSITIGYLAARILRKSNIEGYGLAGLFGEVEMNKEEPIGEFLDWNVRVFSKEQIKCVVNNAYTSYVIVENLLHGRIYFE</sequence>
<feature type="compositionally biased region" description="Acidic residues" evidence="1">
    <location>
        <begin position="177"/>
        <end position="187"/>
    </location>
</feature>
<dbReference type="PANTHER" id="PTHR47584:SF14">
    <property type="entry name" value="L10-INTERACTING MYB DOMAIN-CONTAINING PROTEIN-LIKE"/>
    <property type="match status" value="1"/>
</dbReference>
<organism evidence="3">
    <name type="scientific">Fagus sylvatica</name>
    <name type="common">Beechnut</name>
    <dbReference type="NCBI Taxonomy" id="28930"/>
    <lineage>
        <taxon>Eukaryota</taxon>
        <taxon>Viridiplantae</taxon>
        <taxon>Streptophyta</taxon>
        <taxon>Embryophyta</taxon>
        <taxon>Tracheophyta</taxon>
        <taxon>Spermatophyta</taxon>
        <taxon>Magnoliopsida</taxon>
        <taxon>eudicotyledons</taxon>
        <taxon>Gunneridae</taxon>
        <taxon>Pentapetalae</taxon>
        <taxon>rosids</taxon>
        <taxon>fabids</taxon>
        <taxon>Fagales</taxon>
        <taxon>Fagaceae</taxon>
        <taxon>Fagus</taxon>
    </lineage>
</organism>
<reference evidence="3" key="1">
    <citation type="submission" date="2018-02" db="EMBL/GenBank/DDBJ databases">
        <authorList>
            <person name="Cohen D.B."/>
            <person name="Kent A.D."/>
        </authorList>
    </citation>
    <scope>NUCLEOTIDE SEQUENCE</scope>
</reference>
<dbReference type="GO" id="GO:0003676">
    <property type="term" value="F:nucleic acid binding"/>
    <property type="evidence" value="ECO:0007669"/>
    <property type="project" value="InterPro"/>
</dbReference>